<evidence type="ECO:0000313" key="2">
    <source>
        <dbReference type="EMBL" id="PLN81208.1"/>
    </source>
</evidence>
<accession>A0A2J5HV70</accession>
<proteinExistence type="predicted"/>
<name>A0A2J5HV70_9EURO</name>
<dbReference type="Proteomes" id="UP000235023">
    <property type="component" value="Unassembled WGS sequence"/>
</dbReference>
<organism evidence="2 3">
    <name type="scientific">Aspergillus taichungensis</name>
    <dbReference type="NCBI Taxonomy" id="482145"/>
    <lineage>
        <taxon>Eukaryota</taxon>
        <taxon>Fungi</taxon>
        <taxon>Dikarya</taxon>
        <taxon>Ascomycota</taxon>
        <taxon>Pezizomycotina</taxon>
        <taxon>Eurotiomycetes</taxon>
        <taxon>Eurotiomycetidae</taxon>
        <taxon>Eurotiales</taxon>
        <taxon>Aspergillaceae</taxon>
        <taxon>Aspergillus</taxon>
        <taxon>Aspergillus subgen. Circumdati</taxon>
    </lineage>
</organism>
<gene>
    <name evidence="2" type="ORF">BDW42DRAFT_169396</name>
</gene>
<feature type="compositionally biased region" description="Polar residues" evidence="1">
    <location>
        <begin position="207"/>
        <end position="216"/>
    </location>
</feature>
<feature type="region of interest" description="Disordered" evidence="1">
    <location>
        <begin position="35"/>
        <end position="86"/>
    </location>
</feature>
<dbReference type="AlphaFoldDB" id="A0A2J5HV70"/>
<feature type="compositionally biased region" description="Low complexity" evidence="1">
    <location>
        <begin position="175"/>
        <end position="187"/>
    </location>
</feature>
<protein>
    <submittedName>
        <fullName evidence="2">Uncharacterized protein</fullName>
    </submittedName>
</protein>
<feature type="compositionally biased region" description="Low complexity" evidence="1">
    <location>
        <begin position="111"/>
        <end position="145"/>
    </location>
</feature>
<dbReference type="OrthoDB" id="3438340at2759"/>
<feature type="compositionally biased region" description="Gly residues" evidence="1">
    <location>
        <begin position="188"/>
        <end position="201"/>
    </location>
</feature>
<dbReference type="InterPro" id="IPR021641">
    <property type="entry name" value="DUF3245"/>
</dbReference>
<reference evidence="3" key="1">
    <citation type="submission" date="2017-12" db="EMBL/GenBank/DDBJ databases">
        <authorList>
            <consortium name="DOE Joint Genome Institute"/>
            <person name="Mondo S.J."/>
            <person name="Kjaerbolling I."/>
            <person name="Vesth T.C."/>
            <person name="Frisvad J.C."/>
            <person name="Nybo J.L."/>
            <person name="Theobald S."/>
            <person name="Kuo A."/>
            <person name="Bowyer P."/>
            <person name="Matsuda Y."/>
            <person name="Lyhne E.K."/>
            <person name="Kogle M.E."/>
            <person name="Clum A."/>
            <person name="Lipzen A."/>
            <person name="Salamov A."/>
            <person name="Ngan C.Y."/>
            <person name="Daum C."/>
            <person name="Chiniquy J."/>
            <person name="Barry K."/>
            <person name="LaButti K."/>
            <person name="Haridas S."/>
            <person name="Simmons B.A."/>
            <person name="Magnuson J.K."/>
            <person name="Mortensen U.H."/>
            <person name="Larsen T.O."/>
            <person name="Grigoriev I.V."/>
            <person name="Baker S.E."/>
            <person name="Andersen M.R."/>
            <person name="Nordberg H.P."/>
            <person name="Cantor M.N."/>
            <person name="Hua S.X."/>
        </authorList>
    </citation>
    <scope>NUCLEOTIDE SEQUENCE [LARGE SCALE GENOMIC DNA]</scope>
    <source>
        <strain evidence="3">IBT 19404</strain>
    </source>
</reference>
<evidence type="ECO:0000256" key="1">
    <source>
        <dbReference type="SAM" id="MobiDB-lite"/>
    </source>
</evidence>
<keyword evidence="3" id="KW-1185">Reference proteome</keyword>
<sequence>MSISKTQQSKETDIILNKANVALARSQRLVASWLPAPSAEEESTNVKSEEELQREEEEIFQAVPETLGVGAPLPSKAADGSWNCTELSSNDKLRRQLLGKNYKKVMAAKNSTTPTPGSNGDGNGSSASSNRLSSRATADKQGQQQESDDDDEEDGRTAAVGNRALRGRGKKRGLESSATTSGSTPTPGGDGGQDGSEGVTGSGESTQQSEPTSGRTAPSGPKGRKKATSFLDEILADRSKKRKKR</sequence>
<feature type="region of interest" description="Disordered" evidence="1">
    <location>
        <begin position="98"/>
        <end position="245"/>
    </location>
</feature>
<dbReference type="Pfam" id="PF11595">
    <property type="entry name" value="DUF3245"/>
    <property type="match status" value="1"/>
</dbReference>
<evidence type="ECO:0000313" key="3">
    <source>
        <dbReference type="Proteomes" id="UP000235023"/>
    </source>
</evidence>
<dbReference type="EMBL" id="KZ559539">
    <property type="protein sequence ID" value="PLN81208.1"/>
    <property type="molecule type" value="Genomic_DNA"/>
</dbReference>